<dbReference type="PANTHER" id="PTHR43845:SF1">
    <property type="entry name" value="BLR5969 PROTEIN"/>
    <property type="match status" value="1"/>
</dbReference>
<gene>
    <name evidence="1" type="ORF">C6Y14_11200</name>
</gene>
<dbReference type="OrthoDB" id="580775at2"/>
<accession>A0A2P8QAY9</accession>
<comment type="caution">
    <text evidence="1">The sequence shown here is derived from an EMBL/GenBank/DDBJ whole genome shotgun (WGS) entry which is preliminary data.</text>
</comment>
<sequence>MTDTRVAQAPPTDLRGLVDWLIPDWELTPPTPEAVTLLPSFASKMRECERVCGQPYSEISHEIQDALVLRRLQQMFHTVRLNPLWRERLENAGIIRPPDSYEAWQRVPLSDKETQRDLFMGSREGMVVPHDRGGFEVVASGGTSSGSPLETVYSLRELSDTYAVAGHFLGTYQIGAHLAGTDPKWLLTTLADYQMWSSGTMVGGVLQSVPGVNYIGAGPVTAPVLEHVFSYRGPKALMGISAGIAILAELGAGMSQKAKDSFRVALYGSGVLPQRNRDELKALYPNLAILSYFAATQAETIGLQLAESSPVLTAVPGLHLIEIVDENGRWVPEGQEGELVVTRLHAHEAPLLRLKLGDRMIRRPRLDGPGPGPRAQQFEFAGRTGDILHLNDSQYSAVRAYDAVRDELRTAGVVDLDQVAHEIQFVNRREERVIGLYAAVDDVLTPAYRVDSLLGPAGLQRVLVNALPRSLSLFNDGEANPTSVAKTGYRLEVRFVPRHSPEIERTSVGKVPLVRDQT</sequence>
<dbReference type="InterPro" id="IPR042099">
    <property type="entry name" value="ANL_N_sf"/>
</dbReference>
<dbReference type="Proteomes" id="UP000240429">
    <property type="component" value="Unassembled WGS sequence"/>
</dbReference>
<evidence type="ECO:0000313" key="1">
    <source>
        <dbReference type="EMBL" id="PSM43378.1"/>
    </source>
</evidence>
<dbReference type="Gene3D" id="3.40.50.12780">
    <property type="entry name" value="N-terminal domain of ligase-like"/>
    <property type="match status" value="1"/>
</dbReference>
<reference evidence="1 2" key="1">
    <citation type="submission" date="2018-03" db="EMBL/GenBank/DDBJ databases">
        <title>Streptomyces dioscori sp. nov., a novel endophytic actinobacterium isolated from bulbil of Dioscorea bulbifera L.</title>
        <authorList>
            <person name="Zhikuan W."/>
        </authorList>
    </citation>
    <scope>NUCLEOTIDE SEQUENCE [LARGE SCALE GENOMIC DNA]</scope>
    <source>
        <strain evidence="1 2">A217</strain>
    </source>
</reference>
<dbReference type="SUPFAM" id="SSF56801">
    <property type="entry name" value="Acetyl-CoA synthetase-like"/>
    <property type="match status" value="1"/>
</dbReference>
<dbReference type="PANTHER" id="PTHR43845">
    <property type="entry name" value="BLR5969 PROTEIN"/>
    <property type="match status" value="1"/>
</dbReference>
<evidence type="ECO:0008006" key="3">
    <source>
        <dbReference type="Google" id="ProtNLM"/>
    </source>
</evidence>
<evidence type="ECO:0000313" key="2">
    <source>
        <dbReference type="Proteomes" id="UP000240429"/>
    </source>
</evidence>
<protein>
    <recommendedName>
        <fullName evidence="3">Phenylacetate--CoA ligase</fullName>
    </recommendedName>
</protein>
<dbReference type="EMBL" id="PYBJ01000006">
    <property type="protein sequence ID" value="PSM43378.1"/>
    <property type="molecule type" value="Genomic_DNA"/>
</dbReference>
<proteinExistence type="predicted"/>
<dbReference type="AlphaFoldDB" id="A0A2P8QAY9"/>
<organism evidence="1 2">
    <name type="scientific">Streptomyces dioscori</name>
    <dbReference type="NCBI Taxonomy" id="2109333"/>
    <lineage>
        <taxon>Bacteria</taxon>
        <taxon>Bacillati</taxon>
        <taxon>Actinomycetota</taxon>
        <taxon>Actinomycetes</taxon>
        <taxon>Kitasatosporales</taxon>
        <taxon>Streptomycetaceae</taxon>
        <taxon>Streptomyces</taxon>
        <taxon>Streptomyces aurantiacus group</taxon>
    </lineage>
</organism>
<keyword evidence="2" id="KW-1185">Reference proteome</keyword>
<name>A0A2P8QAY9_9ACTN</name>
<dbReference type="RefSeq" id="WP_107016379.1">
    <property type="nucleotide sequence ID" value="NZ_KZ679040.1"/>
</dbReference>